<dbReference type="EMBL" id="JAATIP010000118">
    <property type="protein sequence ID" value="KAF4370367.1"/>
    <property type="molecule type" value="Genomic_DNA"/>
</dbReference>
<organism evidence="2 3">
    <name type="scientific">Cannabis sativa</name>
    <name type="common">Hemp</name>
    <name type="synonym">Marijuana</name>
    <dbReference type="NCBI Taxonomy" id="3483"/>
    <lineage>
        <taxon>Eukaryota</taxon>
        <taxon>Viridiplantae</taxon>
        <taxon>Streptophyta</taxon>
        <taxon>Embryophyta</taxon>
        <taxon>Tracheophyta</taxon>
        <taxon>Spermatophyta</taxon>
        <taxon>Magnoliopsida</taxon>
        <taxon>eudicotyledons</taxon>
        <taxon>Gunneridae</taxon>
        <taxon>Pentapetalae</taxon>
        <taxon>rosids</taxon>
        <taxon>fabids</taxon>
        <taxon>Rosales</taxon>
        <taxon>Cannabaceae</taxon>
        <taxon>Cannabis</taxon>
    </lineage>
</organism>
<evidence type="ECO:0000313" key="3">
    <source>
        <dbReference type="Proteomes" id="UP000525078"/>
    </source>
</evidence>
<evidence type="ECO:0000256" key="1">
    <source>
        <dbReference type="SAM" id="MobiDB-lite"/>
    </source>
</evidence>
<proteinExistence type="predicted"/>
<gene>
    <name evidence="2" type="ORF">F8388_016104</name>
</gene>
<feature type="compositionally biased region" description="Acidic residues" evidence="1">
    <location>
        <begin position="61"/>
        <end position="81"/>
    </location>
</feature>
<sequence length="147" mass="16479">MEPHHYLESLLLITRPTPNRIRVYRLTEHIHGHHGNPDPALDPAKDPAEEPASDPPRPPELDEEEEELELEEELEPPDPEPEPAPAPLPPPPSPIPIPAPIPIPKFPNPPRSNPNSFLATIRLSEDMNKQLDATKAMNHKHLKEAII</sequence>
<protein>
    <submittedName>
        <fullName evidence="2">Uncharacterized protein</fullName>
    </submittedName>
</protein>
<name>A0A7J6FIB3_CANSA</name>
<reference evidence="2 3" key="1">
    <citation type="journal article" date="2020" name="bioRxiv">
        <title>Sequence and annotation of 42 cannabis genomes reveals extensive copy number variation in cannabinoid synthesis and pathogen resistance genes.</title>
        <authorList>
            <person name="Mckernan K.J."/>
            <person name="Helbert Y."/>
            <person name="Kane L.T."/>
            <person name="Ebling H."/>
            <person name="Zhang L."/>
            <person name="Liu B."/>
            <person name="Eaton Z."/>
            <person name="Mclaughlin S."/>
            <person name="Kingan S."/>
            <person name="Baybayan P."/>
            <person name="Concepcion G."/>
            <person name="Jordan M."/>
            <person name="Riva A."/>
            <person name="Barbazuk W."/>
            <person name="Harkins T."/>
        </authorList>
    </citation>
    <scope>NUCLEOTIDE SEQUENCE [LARGE SCALE GENOMIC DNA]</scope>
    <source>
        <strain evidence="3">cv. Jamaican Lion 4</strain>
        <tissue evidence="2">Leaf</tissue>
    </source>
</reference>
<dbReference type="AlphaFoldDB" id="A0A7J6FIB3"/>
<comment type="caution">
    <text evidence="2">The sequence shown here is derived from an EMBL/GenBank/DDBJ whole genome shotgun (WGS) entry which is preliminary data.</text>
</comment>
<feature type="compositionally biased region" description="Pro residues" evidence="1">
    <location>
        <begin position="82"/>
        <end position="112"/>
    </location>
</feature>
<evidence type="ECO:0000313" key="2">
    <source>
        <dbReference type="EMBL" id="KAF4370367.1"/>
    </source>
</evidence>
<accession>A0A7J6FIB3</accession>
<dbReference type="Proteomes" id="UP000525078">
    <property type="component" value="Unassembled WGS sequence"/>
</dbReference>
<feature type="region of interest" description="Disordered" evidence="1">
    <location>
        <begin position="30"/>
        <end position="116"/>
    </location>
</feature>